<reference evidence="3" key="1">
    <citation type="submission" date="2011-07" db="EMBL/GenBank/DDBJ databases">
        <authorList>
            <consortium name="Caenorhabditis brenneri Sequencing and Analysis Consortium"/>
            <person name="Wilson R.K."/>
        </authorList>
    </citation>
    <scope>NUCLEOTIDE SEQUENCE [LARGE SCALE GENOMIC DNA]</scope>
    <source>
        <strain evidence="3">PB2801</strain>
    </source>
</reference>
<feature type="coiled-coil region" evidence="1">
    <location>
        <begin position="16"/>
        <end position="98"/>
    </location>
</feature>
<protein>
    <submittedName>
        <fullName evidence="2">Uncharacterized protein</fullName>
    </submittedName>
</protein>
<gene>
    <name evidence="2" type="ORF">CAEBREN_25125</name>
</gene>
<keyword evidence="1" id="KW-0175">Coiled coil</keyword>
<dbReference type="InParanoid" id="G0MD64"/>
<proteinExistence type="predicted"/>
<sequence>MEAMFNRTQDFVGGFSAQLEAELDAAEARIQQLEEELREQNAGRGRPTTVQTVQAELAEVRQELGQVKKENRQLRKKEEESQDEMLRMRMRIAALERESEGKDAVLKMLTEGKN</sequence>
<evidence type="ECO:0000313" key="2">
    <source>
        <dbReference type="EMBL" id="EGT49491.1"/>
    </source>
</evidence>
<accession>G0MD64</accession>
<dbReference type="AlphaFoldDB" id="G0MD64"/>
<evidence type="ECO:0000256" key="1">
    <source>
        <dbReference type="SAM" id="Coils"/>
    </source>
</evidence>
<organism evidence="3">
    <name type="scientific">Caenorhabditis brenneri</name>
    <name type="common">Nematode worm</name>
    <dbReference type="NCBI Taxonomy" id="135651"/>
    <lineage>
        <taxon>Eukaryota</taxon>
        <taxon>Metazoa</taxon>
        <taxon>Ecdysozoa</taxon>
        <taxon>Nematoda</taxon>
        <taxon>Chromadorea</taxon>
        <taxon>Rhabditida</taxon>
        <taxon>Rhabditina</taxon>
        <taxon>Rhabditomorpha</taxon>
        <taxon>Rhabditoidea</taxon>
        <taxon>Rhabditidae</taxon>
        <taxon>Peloderinae</taxon>
        <taxon>Caenorhabditis</taxon>
    </lineage>
</organism>
<evidence type="ECO:0000313" key="3">
    <source>
        <dbReference type="Proteomes" id="UP000008068"/>
    </source>
</evidence>
<dbReference type="HOGENOM" id="CLU_2123240_0_0_1"/>
<dbReference type="EMBL" id="GL379790">
    <property type="protein sequence ID" value="EGT49491.1"/>
    <property type="molecule type" value="Genomic_DNA"/>
</dbReference>
<dbReference type="Proteomes" id="UP000008068">
    <property type="component" value="Unassembled WGS sequence"/>
</dbReference>
<keyword evidence="3" id="KW-1185">Reference proteome</keyword>
<name>G0MD64_CAEBE</name>